<dbReference type="InterPro" id="IPR036624">
    <property type="entry name" value="Hcp1-lik_sf"/>
</dbReference>
<keyword evidence="1" id="KW-0732">Signal</keyword>
<feature type="signal peptide" evidence="1">
    <location>
        <begin position="1"/>
        <end position="18"/>
    </location>
</feature>
<dbReference type="EMBL" id="JAVHNQ010000002">
    <property type="protein sequence ID" value="KAK6354573.1"/>
    <property type="molecule type" value="Genomic_DNA"/>
</dbReference>
<comment type="caution">
    <text evidence="2">The sequence shown here is derived from an EMBL/GenBank/DDBJ whole genome shotgun (WGS) entry which is preliminary data.</text>
</comment>
<proteinExistence type="predicted"/>
<reference evidence="2 3" key="1">
    <citation type="submission" date="2019-10" db="EMBL/GenBank/DDBJ databases">
        <authorList>
            <person name="Palmer J.M."/>
        </authorList>
    </citation>
    <scope>NUCLEOTIDE SEQUENCE [LARGE SCALE GENOMIC DNA]</scope>
    <source>
        <strain evidence="2 3">TWF696</strain>
    </source>
</reference>
<dbReference type="SUPFAM" id="SSF141452">
    <property type="entry name" value="Hcp1-like"/>
    <property type="match status" value="1"/>
</dbReference>
<dbReference type="Gene3D" id="2.30.110.20">
    <property type="entry name" value="Hcp1-like"/>
    <property type="match status" value="1"/>
</dbReference>
<evidence type="ECO:0000313" key="3">
    <source>
        <dbReference type="Proteomes" id="UP001375240"/>
    </source>
</evidence>
<dbReference type="Proteomes" id="UP001375240">
    <property type="component" value="Unassembled WGS sequence"/>
</dbReference>
<evidence type="ECO:0000313" key="2">
    <source>
        <dbReference type="EMBL" id="KAK6354573.1"/>
    </source>
</evidence>
<dbReference type="Pfam" id="PF05638">
    <property type="entry name" value="T6SS_HCP"/>
    <property type="match status" value="1"/>
</dbReference>
<protein>
    <submittedName>
        <fullName evidence="2">Uncharacterized protein</fullName>
    </submittedName>
</protein>
<accession>A0AAV9V495</accession>
<feature type="chain" id="PRO_5043765612" evidence="1">
    <location>
        <begin position="19"/>
        <end position="172"/>
    </location>
</feature>
<dbReference type="InterPro" id="IPR008514">
    <property type="entry name" value="T6SS_Hcp"/>
</dbReference>
<sequence>MKFLIPILAACLLPLTSAATGRYFVQINGSKQGDILRSTLRGFETAAPARGINLTISTLTDGAAGQAIGKRHYAPVSITRDIDDRSPLVIRALTTNELLKSIKVMVQQVGNNGASGSFTTVRTYEFTNAQLVGVQHVSGLDDLVEVLTFKFQKWELKSTVGGITVGDDITRL</sequence>
<evidence type="ECO:0000256" key="1">
    <source>
        <dbReference type="SAM" id="SignalP"/>
    </source>
</evidence>
<gene>
    <name evidence="2" type="ORF">TWF696_003715</name>
</gene>
<organism evidence="2 3">
    <name type="scientific">Orbilia brochopaga</name>
    <dbReference type="NCBI Taxonomy" id="3140254"/>
    <lineage>
        <taxon>Eukaryota</taxon>
        <taxon>Fungi</taxon>
        <taxon>Dikarya</taxon>
        <taxon>Ascomycota</taxon>
        <taxon>Pezizomycotina</taxon>
        <taxon>Orbiliomycetes</taxon>
        <taxon>Orbiliales</taxon>
        <taxon>Orbiliaceae</taxon>
        <taxon>Orbilia</taxon>
    </lineage>
</organism>
<name>A0AAV9V495_9PEZI</name>
<keyword evidence="3" id="KW-1185">Reference proteome</keyword>
<dbReference type="AlphaFoldDB" id="A0AAV9V495"/>